<proteinExistence type="predicted"/>
<organism evidence="2 3">
    <name type="scientific">Colletotrichum godetiae</name>
    <dbReference type="NCBI Taxonomy" id="1209918"/>
    <lineage>
        <taxon>Eukaryota</taxon>
        <taxon>Fungi</taxon>
        <taxon>Dikarya</taxon>
        <taxon>Ascomycota</taxon>
        <taxon>Pezizomycotina</taxon>
        <taxon>Sordariomycetes</taxon>
        <taxon>Hypocreomycetidae</taxon>
        <taxon>Glomerellales</taxon>
        <taxon>Glomerellaceae</taxon>
        <taxon>Colletotrichum</taxon>
        <taxon>Colletotrichum acutatum species complex</taxon>
    </lineage>
</organism>
<dbReference type="RefSeq" id="XP_060433084.1">
    <property type="nucleotide sequence ID" value="XM_060567346.1"/>
</dbReference>
<dbReference type="Gene3D" id="3.30.710.10">
    <property type="entry name" value="Potassium Channel Kv1.1, Chain A"/>
    <property type="match status" value="1"/>
</dbReference>
<keyword evidence="3" id="KW-1185">Reference proteome</keyword>
<name>A0AAJ0AWG3_9PEZI</name>
<sequence>MPSAMREIADSHELGLKDGAPLESTRQDPAPKGDLILIAGPSRHEIRVYALVLSNASPIFASTIPEANFDKDAAMSDPARLSLPDDDPKVMDIMCHILHGSSLNADMREIPPKLVLAVAILAAKYHCTVSVTAAAEYWLSPEIMDTIAQHGLVHPEKKDLLLAAYWFRHERAFETGSLRLITEISWSFNFLADGKSGEEEVVALRIAVALERKRNEIRLSLYTRMMKQIHAITYCKCNTRKPASWWKRLLRRNENTNRITTTATSSVLRNVDIDILSRGTPYMPISSMMRLDDEKMSKTLEWNRVGQCYVSGPPLGHHKTLMKCSVSQFKKSGMMRGLCLACLHPQMMCEETATHGENNERGREFREWLPVDLRS</sequence>
<evidence type="ECO:0000313" key="3">
    <source>
        <dbReference type="Proteomes" id="UP001224890"/>
    </source>
</evidence>
<accession>A0AAJ0AWG3</accession>
<comment type="caution">
    <text evidence="2">The sequence shown here is derived from an EMBL/GenBank/DDBJ whole genome shotgun (WGS) entry which is preliminary data.</text>
</comment>
<evidence type="ECO:0000313" key="2">
    <source>
        <dbReference type="EMBL" id="KAK1689389.1"/>
    </source>
</evidence>
<dbReference type="EMBL" id="JAHMHR010000008">
    <property type="protein sequence ID" value="KAK1689389.1"/>
    <property type="molecule type" value="Genomic_DNA"/>
</dbReference>
<evidence type="ECO:0008006" key="4">
    <source>
        <dbReference type="Google" id="ProtNLM"/>
    </source>
</evidence>
<dbReference type="Proteomes" id="UP001224890">
    <property type="component" value="Unassembled WGS sequence"/>
</dbReference>
<feature type="compositionally biased region" description="Basic and acidic residues" evidence="1">
    <location>
        <begin position="7"/>
        <end position="16"/>
    </location>
</feature>
<dbReference type="AlphaFoldDB" id="A0AAJ0AWG3"/>
<dbReference type="InterPro" id="IPR011333">
    <property type="entry name" value="SKP1/BTB/POZ_sf"/>
</dbReference>
<dbReference type="GeneID" id="85451872"/>
<protein>
    <recommendedName>
        <fullName evidence="4">BTB domain-containing protein</fullName>
    </recommendedName>
</protein>
<evidence type="ECO:0000256" key="1">
    <source>
        <dbReference type="SAM" id="MobiDB-lite"/>
    </source>
</evidence>
<feature type="region of interest" description="Disordered" evidence="1">
    <location>
        <begin position="1"/>
        <end position="33"/>
    </location>
</feature>
<gene>
    <name evidence="2" type="ORF">BDP55DRAFT_407866</name>
</gene>
<reference evidence="2" key="1">
    <citation type="submission" date="2021-06" db="EMBL/GenBank/DDBJ databases">
        <title>Comparative genomics, transcriptomics and evolutionary studies reveal genomic signatures of adaptation to plant cell wall in hemibiotrophic fungi.</title>
        <authorList>
            <consortium name="DOE Joint Genome Institute"/>
            <person name="Baroncelli R."/>
            <person name="Diaz J.F."/>
            <person name="Benocci T."/>
            <person name="Peng M."/>
            <person name="Battaglia E."/>
            <person name="Haridas S."/>
            <person name="Andreopoulos W."/>
            <person name="Labutti K."/>
            <person name="Pangilinan J."/>
            <person name="Floch G.L."/>
            <person name="Makela M.R."/>
            <person name="Henrissat B."/>
            <person name="Grigoriev I.V."/>
            <person name="Crouch J.A."/>
            <person name="De Vries R.P."/>
            <person name="Sukno S.A."/>
            <person name="Thon M.R."/>
        </authorList>
    </citation>
    <scope>NUCLEOTIDE SEQUENCE</scope>
    <source>
        <strain evidence="2">CBS 193.32</strain>
    </source>
</reference>